<dbReference type="Gene3D" id="1.20.1280.50">
    <property type="match status" value="1"/>
</dbReference>
<accession>A0A814YHY2</accession>
<dbReference type="Proteomes" id="UP000663828">
    <property type="component" value="Unassembled WGS sequence"/>
</dbReference>
<dbReference type="Pfam" id="PF12937">
    <property type="entry name" value="F-box-like"/>
    <property type="match status" value="1"/>
</dbReference>
<dbReference type="InterPro" id="IPR036047">
    <property type="entry name" value="F-box-like_dom_sf"/>
</dbReference>
<feature type="domain" description="F-box" evidence="1">
    <location>
        <begin position="6"/>
        <end position="54"/>
    </location>
</feature>
<dbReference type="SUPFAM" id="SSF52047">
    <property type="entry name" value="RNI-like"/>
    <property type="match status" value="1"/>
</dbReference>
<evidence type="ECO:0000313" key="3">
    <source>
        <dbReference type="Proteomes" id="UP000663828"/>
    </source>
</evidence>
<dbReference type="EMBL" id="CAJNOR010001984">
    <property type="protein sequence ID" value="CAF1230602.1"/>
    <property type="molecule type" value="Genomic_DNA"/>
</dbReference>
<comment type="caution">
    <text evidence="2">The sequence shown here is derived from an EMBL/GenBank/DDBJ whole genome shotgun (WGS) entry which is preliminary data.</text>
</comment>
<name>A0A814YHY2_ADIRI</name>
<dbReference type="PROSITE" id="PS50181">
    <property type="entry name" value="FBOX"/>
    <property type="match status" value="1"/>
</dbReference>
<evidence type="ECO:0000259" key="1">
    <source>
        <dbReference type="PROSITE" id="PS50181"/>
    </source>
</evidence>
<protein>
    <recommendedName>
        <fullName evidence="1">F-box domain-containing protein</fullName>
    </recommendedName>
</protein>
<reference evidence="2" key="1">
    <citation type="submission" date="2021-02" db="EMBL/GenBank/DDBJ databases">
        <authorList>
            <person name="Nowell W R."/>
        </authorList>
    </citation>
    <scope>NUCLEOTIDE SEQUENCE</scope>
</reference>
<evidence type="ECO:0000313" key="2">
    <source>
        <dbReference type="EMBL" id="CAF1230602.1"/>
    </source>
</evidence>
<dbReference type="InterPro" id="IPR001810">
    <property type="entry name" value="F-box_dom"/>
</dbReference>
<dbReference type="CDD" id="cd09917">
    <property type="entry name" value="F-box_SF"/>
    <property type="match status" value="1"/>
</dbReference>
<dbReference type="AlphaFoldDB" id="A0A814YHY2"/>
<keyword evidence="3" id="KW-1185">Reference proteome</keyword>
<dbReference type="SUPFAM" id="SSF81383">
    <property type="entry name" value="F-box domain"/>
    <property type="match status" value="1"/>
</dbReference>
<organism evidence="2 3">
    <name type="scientific">Adineta ricciae</name>
    <name type="common">Rotifer</name>
    <dbReference type="NCBI Taxonomy" id="249248"/>
    <lineage>
        <taxon>Eukaryota</taxon>
        <taxon>Metazoa</taxon>
        <taxon>Spiralia</taxon>
        <taxon>Gnathifera</taxon>
        <taxon>Rotifera</taxon>
        <taxon>Eurotatoria</taxon>
        <taxon>Bdelloidea</taxon>
        <taxon>Adinetida</taxon>
        <taxon>Adinetidae</taxon>
        <taxon>Adineta</taxon>
    </lineage>
</organism>
<sequence>MSVEQDSSFFRLPPEVVFYIFRHLDAQTIIRSVRLVCKQFSTLVSTYDQFNLQLNSISKPEFHYLCNLIRPKQVKSLTLSNDAETPGQIEYFLSCFRLKQYTQLRSLTLLEIDQCYLHVILKDVLNMRLEELIIISKEDLSTDDAITNDLSMVTSLPTLRKFCLDIVTLDVSRITWSPMSMIQHLEIHCQSVGAYCEILHRLPHLQILVVEQLLAIYSNNAIPDLKPACQLSSLTFKYGSINMNRLRALLLLTPALNHLYLLRSVNMHDFILHIFEWQLLVETTLSLLTKFEFFLVETGQSFFPSVELVIAPFQTPFWTEIKRWYAICDYTTHPQSIIVHSPSAHDPQFEYIFYSKHISRSTSTPIISNVPIMNHIRILRLDLSTGIPPGLPYTSVFPNIEWLLLGLPDVWPPGSLRSLSTLVNLPSVTKLTLEMTGSSEHPLKMLRYDVASLLKLAHNVRCLYLLGAGNNGHLSNCDLDVCSEIPENVKHLSVSITMAYQMDLVVRKLKYKSSINFLCTQSYHPVEEIYLKWFKDDNGSYSYRLTGTSLSVWFDKMKHTKKHSVY</sequence>
<proteinExistence type="predicted"/>
<gene>
    <name evidence="2" type="ORF">XAT740_LOCUS25205</name>
</gene>